<protein>
    <recommendedName>
        <fullName evidence="3">BACON domain-containing protein</fullName>
    </recommendedName>
</protein>
<feature type="region of interest" description="Disordered" evidence="1">
    <location>
        <begin position="140"/>
        <end position="159"/>
    </location>
</feature>
<feature type="domain" description="BACON" evidence="3">
    <location>
        <begin position="401"/>
        <end position="480"/>
    </location>
</feature>
<evidence type="ECO:0000256" key="1">
    <source>
        <dbReference type="SAM" id="MobiDB-lite"/>
    </source>
</evidence>
<dbReference type="InterPro" id="IPR013783">
    <property type="entry name" value="Ig-like_fold"/>
</dbReference>
<proteinExistence type="predicted"/>
<dbReference type="Pfam" id="PF19190">
    <property type="entry name" value="BACON_2"/>
    <property type="match status" value="4"/>
</dbReference>
<feature type="domain" description="BACON" evidence="3">
    <location>
        <begin position="982"/>
        <end position="1058"/>
    </location>
</feature>
<keyword evidence="2" id="KW-0812">Transmembrane</keyword>
<gene>
    <name evidence="4" type="ORF">KDW_13810</name>
</gene>
<dbReference type="Gene3D" id="2.60.40.10">
    <property type="entry name" value="Immunoglobulins"/>
    <property type="match status" value="5"/>
</dbReference>
<reference evidence="4 5" key="1">
    <citation type="submission" date="2019-10" db="EMBL/GenBank/DDBJ databases">
        <title>Dictyobacter vulcani sp. nov., within the class Ktedonobacteria, isolated from soil of volcanic Mt. Zao.</title>
        <authorList>
            <person name="Zheng Y."/>
            <person name="Wang C.M."/>
            <person name="Sakai Y."/>
            <person name="Abe K."/>
            <person name="Yokota A."/>
            <person name="Yabe S."/>
        </authorList>
    </citation>
    <scope>NUCLEOTIDE SEQUENCE [LARGE SCALE GENOMIC DNA]</scope>
    <source>
        <strain evidence="4 5">W12</strain>
    </source>
</reference>
<evidence type="ECO:0000256" key="2">
    <source>
        <dbReference type="SAM" id="Phobius"/>
    </source>
</evidence>
<organism evidence="4 5">
    <name type="scientific">Dictyobacter vulcani</name>
    <dbReference type="NCBI Taxonomy" id="2607529"/>
    <lineage>
        <taxon>Bacteria</taxon>
        <taxon>Bacillati</taxon>
        <taxon>Chloroflexota</taxon>
        <taxon>Ktedonobacteria</taxon>
        <taxon>Ktedonobacterales</taxon>
        <taxon>Dictyobacteraceae</taxon>
        <taxon>Dictyobacter</taxon>
    </lineage>
</organism>
<accession>A0A5J4KM11</accession>
<keyword evidence="2" id="KW-1133">Transmembrane helix</keyword>
<dbReference type="InterPro" id="IPR024361">
    <property type="entry name" value="BACON"/>
</dbReference>
<feature type="transmembrane region" description="Helical" evidence="2">
    <location>
        <begin position="260"/>
        <end position="283"/>
    </location>
</feature>
<name>A0A5J4KM11_9CHLR</name>
<dbReference type="SUPFAM" id="SSF49478">
    <property type="entry name" value="Cna protein B-type domain"/>
    <property type="match status" value="1"/>
</dbReference>
<evidence type="ECO:0000313" key="4">
    <source>
        <dbReference type="EMBL" id="GER87219.1"/>
    </source>
</evidence>
<sequence length="1172" mass="121664">MNQCLRCNRPCSASAMLCDQCRAQLQQSGQRGEADGVDAPSDVEFVPTEKLKAVNQKGEDARFMQRDLFLPSADKVKDAQPQAFHATVPMETLNPDAEDLFQESFDEQDAQDAVKYAVKYADSSIQSLQLLNDAARMMAEADESETAQNGGRGPRASRLAPLRDISADIRRDSTPLPNTAFSTEFGTRDVLKEEEPLPDLWPWLHMVEIDEDKDDWVDRTDPLLARTLPTGSKLQRLLTGRGLRRIFQEARHSSRHRWRLIFIGVCLLTIVALVTDAAVATFAGHADLPFASGLPPTITLSTRIADQGEQVTLHLKDFSPMAGVVLSHDIQEPLSMLNEKGIVHVDAQGSKDVVVVIDNNLESGSHTITAEDMTTRYTASAMLMIGNDPSRPAHLQLETLNVDFGASLEGANSLKTLTLSNGGGGIISWAASSSDAWLMLTPNHGMFSDHQTIQIAVDRNKLKAGDYDGKITFSSNVSAPQDVAVHMKVLPLPANVGAVLSVSPALISFTAIDGMGDPASQSLTISNPGKKPLNWAIKGQSPLAQTNTGAYTYNLVNMASQWLKPDVTSGQVAPGGMGSVKINVHSFNLLPGTYNQVLTFTAGNGALNSPQTVGVSLTVQPRCGLALNTGSLLFTAVAGQTSSSSQVINLFGNASCSSGASWQATSSVHWLTMAPSSGSLQDAATGSITATVNAAGLQPGTYNGTITITLGQNTQTVLAQLLVQAPPSPSAPILGASPLNLNFSMTKGQPNPPAQSITIANTGHSGLTWTVVPKPLSSWLTVIQSKSVLAAGDTGNVLVNVDASGLTPGIYSGQIALSGVDSNGNPAGGSPQTVGVTFTVYAPCTLVSPSATSLVFNTTQGAPDPVAQQFTFSASGNCSWPLTVNLAHSSSANWLKYTGSDNATNSYTLTTSGQSVSIMVSPSNAGLAGGSYHDVINISATDNTGQSVPGSPQSLGIDMGVQQPCTLQATSAGLNFSVTQGQGTGGQSIPLSLSGTCILPVGWTATADSSWIQIASPSGSDNGQGSTLGVSVDASGLGIGTYNGIITISPAGNNGAPVDGKPQIPVILTVTGATVNVTINSCAVVDCTVPVVLPGAQVSLYDGSGNLIASKTADANGVAVFNNIPIGTYKITANGTDVGQVSYSGDGSISVTGTVVTTSINVFAGSSATPTP</sequence>
<dbReference type="EMBL" id="BKZW01000001">
    <property type="protein sequence ID" value="GER87219.1"/>
    <property type="molecule type" value="Genomic_DNA"/>
</dbReference>
<keyword evidence="5" id="KW-1185">Reference proteome</keyword>
<dbReference type="Proteomes" id="UP000326912">
    <property type="component" value="Unassembled WGS sequence"/>
</dbReference>
<keyword evidence="2" id="KW-0472">Membrane</keyword>
<feature type="domain" description="BACON" evidence="3">
    <location>
        <begin position="639"/>
        <end position="717"/>
    </location>
</feature>
<evidence type="ECO:0000313" key="5">
    <source>
        <dbReference type="Proteomes" id="UP000326912"/>
    </source>
</evidence>
<dbReference type="AlphaFoldDB" id="A0A5J4KM11"/>
<feature type="domain" description="BACON" evidence="3">
    <location>
        <begin position="744"/>
        <end position="818"/>
    </location>
</feature>
<evidence type="ECO:0000259" key="3">
    <source>
        <dbReference type="Pfam" id="PF19190"/>
    </source>
</evidence>
<comment type="caution">
    <text evidence="4">The sequence shown here is derived from an EMBL/GenBank/DDBJ whole genome shotgun (WGS) entry which is preliminary data.</text>
</comment>
<dbReference type="RefSeq" id="WP_162005014.1">
    <property type="nucleotide sequence ID" value="NZ_BKZW01000001.1"/>
</dbReference>